<dbReference type="GO" id="GO:0004463">
    <property type="term" value="F:leukotriene-A4 hydrolase activity"/>
    <property type="evidence" value="ECO:0007669"/>
    <property type="project" value="TreeGrafter"/>
</dbReference>
<dbReference type="GO" id="GO:0019370">
    <property type="term" value="P:leukotriene biosynthetic process"/>
    <property type="evidence" value="ECO:0007669"/>
    <property type="project" value="TreeGrafter"/>
</dbReference>
<proteinExistence type="predicted"/>
<name>A0A2J8XMU6_PONAB</name>
<dbReference type="SUPFAM" id="SSF63737">
    <property type="entry name" value="Leukotriene A4 hydrolase N-terminal domain"/>
    <property type="match status" value="1"/>
</dbReference>
<dbReference type="EMBL" id="NDHI03003364">
    <property type="protein sequence ID" value="PNJ83361.1"/>
    <property type="molecule type" value="Genomic_DNA"/>
</dbReference>
<gene>
    <name evidence="1" type="ORF">CR201_G0001400</name>
</gene>
<evidence type="ECO:0000313" key="1">
    <source>
        <dbReference type="EMBL" id="PNJ83361.1"/>
    </source>
</evidence>
<dbReference type="PANTHER" id="PTHR45726:SF3">
    <property type="entry name" value="LEUKOTRIENE A-4 HYDROLASE"/>
    <property type="match status" value="1"/>
</dbReference>
<dbReference type="Gene3D" id="2.60.40.1730">
    <property type="entry name" value="tricorn interacting facor f3 domain"/>
    <property type="match status" value="1"/>
</dbReference>
<protein>
    <submittedName>
        <fullName evidence="1">LTA4H isoform 4</fullName>
    </submittedName>
</protein>
<dbReference type="GO" id="GO:0005634">
    <property type="term" value="C:nucleus"/>
    <property type="evidence" value="ECO:0007669"/>
    <property type="project" value="TreeGrafter"/>
</dbReference>
<dbReference type="GO" id="GO:0005829">
    <property type="term" value="C:cytosol"/>
    <property type="evidence" value="ECO:0007669"/>
    <property type="project" value="TreeGrafter"/>
</dbReference>
<dbReference type="InterPro" id="IPR034015">
    <property type="entry name" value="M1_LTA4H"/>
</dbReference>
<comment type="caution">
    <text evidence="1">The sequence shown here is derived from an EMBL/GenBank/DDBJ whole genome shotgun (WGS) entry which is preliminary data.</text>
</comment>
<dbReference type="AlphaFoldDB" id="A0A2J8XMU6"/>
<dbReference type="InterPro" id="IPR042097">
    <property type="entry name" value="Aminopeptidase_N-like_N_sf"/>
</dbReference>
<dbReference type="GO" id="GO:0043171">
    <property type="term" value="P:peptide catabolic process"/>
    <property type="evidence" value="ECO:0007669"/>
    <property type="project" value="TreeGrafter"/>
</dbReference>
<accession>A0A2J8XMU6</accession>
<reference evidence="1" key="1">
    <citation type="submission" date="2017-12" db="EMBL/GenBank/DDBJ databases">
        <title>High-resolution comparative analysis of great ape genomes.</title>
        <authorList>
            <person name="Pollen A."/>
            <person name="Hastie A."/>
            <person name="Hormozdiari F."/>
            <person name="Dougherty M."/>
            <person name="Liu R."/>
            <person name="Chaisson M."/>
            <person name="Hoppe E."/>
            <person name="Hill C."/>
            <person name="Pang A."/>
            <person name="Hillier L."/>
            <person name="Baker C."/>
            <person name="Armstrong J."/>
            <person name="Shendure J."/>
            <person name="Paten B."/>
            <person name="Wilson R."/>
            <person name="Chao H."/>
            <person name="Schneider V."/>
            <person name="Ventura M."/>
            <person name="Kronenberg Z."/>
            <person name="Murali S."/>
            <person name="Gordon D."/>
            <person name="Cantsilieris S."/>
            <person name="Munson K."/>
            <person name="Nelson B."/>
            <person name="Raja A."/>
            <person name="Underwood J."/>
            <person name="Diekhans M."/>
            <person name="Fiddes I."/>
            <person name="Haussler D."/>
            <person name="Eichler E."/>
        </authorList>
    </citation>
    <scope>NUCLEOTIDE SEQUENCE [LARGE SCALE GENOMIC DNA]</scope>
    <source>
        <strain evidence="1">Susie</strain>
    </source>
</reference>
<dbReference type="PANTHER" id="PTHR45726">
    <property type="entry name" value="LEUKOTRIENE A-4 HYDROLASE"/>
    <property type="match status" value="1"/>
</dbReference>
<dbReference type="GO" id="GO:0004177">
    <property type="term" value="F:aminopeptidase activity"/>
    <property type="evidence" value="ECO:0007669"/>
    <property type="project" value="TreeGrafter"/>
</dbReference>
<organism evidence="1">
    <name type="scientific">Pongo abelii</name>
    <name type="common">Sumatran orangutan</name>
    <name type="synonym">Pongo pygmaeus abelii</name>
    <dbReference type="NCBI Taxonomy" id="9601"/>
    <lineage>
        <taxon>Eukaryota</taxon>
        <taxon>Metazoa</taxon>
        <taxon>Chordata</taxon>
        <taxon>Craniata</taxon>
        <taxon>Vertebrata</taxon>
        <taxon>Euteleostomi</taxon>
        <taxon>Mammalia</taxon>
        <taxon>Eutheria</taxon>
        <taxon>Euarchontoglires</taxon>
        <taxon>Primates</taxon>
        <taxon>Haplorrhini</taxon>
        <taxon>Catarrhini</taxon>
        <taxon>Hominidae</taxon>
        <taxon>Pongo</taxon>
    </lineage>
</organism>
<dbReference type="GO" id="GO:0004301">
    <property type="term" value="F:epoxide hydrolase activity"/>
    <property type="evidence" value="ECO:0007669"/>
    <property type="project" value="TreeGrafter"/>
</dbReference>
<sequence>MPEIVDTCSLASPASVCRTKHLHLRCSVDFTRRTLTGTAALTVQSQEDNLRSLVLDTKDLTIEKVVINGQEVKYALGERQSYKGSPMEISLPIALSNGSLLNRLLGRNTHICLVSARPSTAEQSFLVRTLLL</sequence>